<dbReference type="GO" id="GO:0016301">
    <property type="term" value="F:kinase activity"/>
    <property type="evidence" value="ECO:0007669"/>
    <property type="project" value="UniProtKB-KW"/>
</dbReference>
<dbReference type="Proteomes" id="UP000595841">
    <property type="component" value="Chromosome"/>
</dbReference>
<dbReference type="SUPFAM" id="SSF53613">
    <property type="entry name" value="Ribokinase-like"/>
    <property type="match status" value="1"/>
</dbReference>
<dbReference type="InterPro" id="IPR011611">
    <property type="entry name" value="PfkB_dom"/>
</dbReference>
<organism evidence="5 6">
    <name type="scientific">Paenibacillus sonchi</name>
    <dbReference type="NCBI Taxonomy" id="373687"/>
    <lineage>
        <taxon>Bacteria</taxon>
        <taxon>Bacillati</taxon>
        <taxon>Bacillota</taxon>
        <taxon>Bacilli</taxon>
        <taxon>Bacillales</taxon>
        <taxon>Paenibacillaceae</taxon>
        <taxon>Paenibacillus</taxon>
        <taxon>Paenibacillus sonchi group</taxon>
    </lineage>
</organism>
<evidence type="ECO:0000256" key="3">
    <source>
        <dbReference type="ARBA" id="ARBA00022777"/>
    </source>
</evidence>
<dbReference type="InterPro" id="IPR052700">
    <property type="entry name" value="Carb_kinase_PfkB-like"/>
</dbReference>
<dbReference type="InterPro" id="IPR029056">
    <property type="entry name" value="Ribokinase-like"/>
</dbReference>
<dbReference type="AlphaFoldDB" id="A0A974SFJ7"/>
<evidence type="ECO:0000256" key="1">
    <source>
        <dbReference type="ARBA" id="ARBA00010688"/>
    </source>
</evidence>
<dbReference type="KEGG" id="pson:JI735_07935"/>
<dbReference type="EMBL" id="CP068595">
    <property type="protein sequence ID" value="QQZ62500.1"/>
    <property type="molecule type" value="Genomic_DNA"/>
</dbReference>
<feature type="domain" description="Carbohydrate kinase PfkB" evidence="4">
    <location>
        <begin position="14"/>
        <end position="79"/>
    </location>
</feature>
<sequence>MGAGSGTPGCGSHSGEKGSIAYDGQSFFREGILKVPVVNTVGAGDSFCAGFMYGVIQGRSIPDSLRIGAETAAAVVAKFEPY</sequence>
<evidence type="ECO:0000256" key="2">
    <source>
        <dbReference type="ARBA" id="ARBA00022679"/>
    </source>
</evidence>
<protein>
    <recommendedName>
        <fullName evidence="4">Carbohydrate kinase PfkB domain-containing protein</fullName>
    </recommendedName>
</protein>
<accession>A0A974SFJ7</accession>
<dbReference type="PANTHER" id="PTHR43320">
    <property type="entry name" value="SUGAR KINASE"/>
    <property type="match status" value="1"/>
</dbReference>
<keyword evidence="6" id="KW-1185">Reference proteome</keyword>
<dbReference type="RefSeq" id="WP_202677298.1">
    <property type="nucleotide sequence ID" value="NZ_CP068595.1"/>
</dbReference>
<keyword evidence="2" id="KW-0808">Transferase</keyword>
<evidence type="ECO:0000313" key="6">
    <source>
        <dbReference type="Proteomes" id="UP000595841"/>
    </source>
</evidence>
<dbReference type="Pfam" id="PF00294">
    <property type="entry name" value="PfkB"/>
    <property type="match status" value="1"/>
</dbReference>
<evidence type="ECO:0000259" key="4">
    <source>
        <dbReference type="Pfam" id="PF00294"/>
    </source>
</evidence>
<dbReference type="PROSITE" id="PS00584">
    <property type="entry name" value="PFKB_KINASES_2"/>
    <property type="match status" value="1"/>
</dbReference>
<proteinExistence type="inferred from homology"/>
<dbReference type="Gene3D" id="3.40.1190.20">
    <property type="match status" value="1"/>
</dbReference>
<reference evidence="5 6" key="1">
    <citation type="submission" date="2021-01" db="EMBL/GenBank/DDBJ databases">
        <title>Whole genome sequence of Paenibacillus sonchi LMG 24727 for comparative genomics.</title>
        <authorList>
            <person name="Lee G."/>
            <person name="Kim M.-J."/>
            <person name="Lim K."/>
            <person name="Shin J.-H."/>
        </authorList>
    </citation>
    <scope>NUCLEOTIDE SEQUENCE [LARGE SCALE GENOMIC DNA]</scope>
    <source>
        <strain evidence="5 6">LMG 24727</strain>
    </source>
</reference>
<evidence type="ECO:0000313" key="5">
    <source>
        <dbReference type="EMBL" id="QQZ62500.1"/>
    </source>
</evidence>
<keyword evidence="3" id="KW-0418">Kinase</keyword>
<name>A0A974SFJ7_9BACL</name>
<dbReference type="InterPro" id="IPR002173">
    <property type="entry name" value="Carboh/pur_kinase_PfkB_CS"/>
</dbReference>
<comment type="similarity">
    <text evidence="1">Belongs to the carbohydrate kinase PfkB family.</text>
</comment>
<gene>
    <name evidence="5" type="ORF">JI735_07935</name>
</gene>